<accession>U7PRI8</accession>
<dbReference type="eggNOG" id="ENOG502SHRF">
    <property type="taxonomic scope" value="Eukaryota"/>
</dbReference>
<evidence type="ECO:0008006" key="3">
    <source>
        <dbReference type="Google" id="ProtNLM"/>
    </source>
</evidence>
<reference evidence="2" key="1">
    <citation type="journal article" date="2014" name="Genome Announc.">
        <title>Genome sequence of the pathogenic fungus Sporothrix schenckii (ATCC 58251).</title>
        <authorList>
            <person name="Cuomo C.A."/>
            <person name="Rodriguez-Del Valle N."/>
            <person name="Perez-Sanchez L."/>
            <person name="Abouelleil A."/>
            <person name="Goldberg J."/>
            <person name="Young S."/>
            <person name="Zeng Q."/>
            <person name="Birren B.W."/>
        </authorList>
    </citation>
    <scope>NUCLEOTIDE SEQUENCE [LARGE SCALE GENOMIC DNA]</scope>
    <source>
        <strain evidence="2">ATCC 58251 / de Perez 2211183</strain>
    </source>
</reference>
<dbReference type="PANTHER" id="PTHR40619">
    <property type="entry name" value="FUNGAL STAND N-TERMINAL GOODBYE DOMAIN-CONTAINING PROTEIN"/>
    <property type="match status" value="1"/>
</dbReference>
<dbReference type="PANTHER" id="PTHR40619:SF3">
    <property type="entry name" value="FUNGAL STAND N-TERMINAL GOODBYE DOMAIN-CONTAINING PROTEIN"/>
    <property type="match status" value="1"/>
</dbReference>
<dbReference type="AlphaFoldDB" id="U7PRI8"/>
<organism evidence="1 2">
    <name type="scientific">Sporothrix schenckii (strain ATCC 58251 / de Perez 2211183)</name>
    <name type="common">Rose-picker's disease fungus</name>
    <dbReference type="NCBI Taxonomy" id="1391915"/>
    <lineage>
        <taxon>Eukaryota</taxon>
        <taxon>Fungi</taxon>
        <taxon>Dikarya</taxon>
        <taxon>Ascomycota</taxon>
        <taxon>Pezizomycotina</taxon>
        <taxon>Sordariomycetes</taxon>
        <taxon>Sordariomycetidae</taxon>
        <taxon>Ophiostomatales</taxon>
        <taxon>Ophiostomataceae</taxon>
        <taxon>Sporothrix</taxon>
    </lineage>
</organism>
<dbReference type="OrthoDB" id="5419927at2759"/>
<dbReference type="EMBL" id="KI440848">
    <property type="protein sequence ID" value="ERS97080.1"/>
    <property type="molecule type" value="Genomic_DNA"/>
</dbReference>
<evidence type="ECO:0000313" key="1">
    <source>
        <dbReference type="EMBL" id="ERS97080.1"/>
    </source>
</evidence>
<gene>
    <name evidence="1" type="ORF">HMPREF1624_06409</name>
</gene>
<protein>
    <recommendedName>
        <fullName evidence="3">Fungal STAND N-terminal Goodbye domain-containing protein</fullName>
    </recommendedName>
</protein>
<keyword evidence="2" id="KW-1185">Reference proteome</keyword>
<name>U7PRI8_SPOS1</name>
<proteinExistence type="predicted"/>
<dbReference type="Proteomes" id="UP000018087">
    <property type="component" value="Unassembled WGS sequence"/>
</dbReference>
<evidence type="ECO:0000313" key="2">
    <source>
        <dbReference type="Proteomes" id="UP000018087"/>
    </source>
</evidence>
<sequence>MAFHGQSDSLEIRVQSASTTSTGNGLDISYAGFANRASYDVQLQQQVQAGRVAGTDELTLATFNDGHLLPVRRRAEPMVALRFWDDLFTPSMHRFIASHLREPNEVKDKGSIRGQGDWAGVLDKLETARNEYSQIDSGFKSTFRKVYRKSADHAGGVPLSIVKTAKDVVNNDYASPVLGVVKLVVEAATKAAKLRQDMMGALDNLDRTFTEVEIYLQAFPGDENIREASIDLVASVLYAVELVIGFFVSKTYKRLLRATFTIDEYRQKIDNGLKDVDDRSSGLLREVNLSKMESDRLFQSRTIHGTFLFYTGATTQLSADTIVDTSITHLSLARLQTMVYDMQNSINFFRNELIQGLDRGRAHITGLSPSPREPAPVYVITTAPPAISEPERHHITPQTLLDWIGMRDLARHDLDYMATRNHDHITGAEQGGAGHLVAHHKLQLWLRVPASSQLLIHGTSDGRGLWPVSGLSLFCASLAMTLGSHPRIIRLLFFCGLHADDRHSRGSTFPSDDEALHVGGRAIISSFICQLLCAYDFGPELPIDATREDAVVDGDLDELCGIFGALVPRLPPDLVLVCVVDGAAYYERPEFLADASVVLACILRLSMDDSVPAVVKILVASPVPTTHIRRPFSDDTILSMAAIPHTQWEYSPARIERMLLDDGHVMALDEHDLENS</sequence>
<dbReference type="HOGENOM" id="CLU_016969_0_0_1"/>
<dbReference type="STRING" id="1391915.U7PRI8"/>